<proteinExistence type="predicted"/>
<dbReference type="Proteomes" id="UP001501759">
    <property type="component" value="Unassembled WGS sequence"/>
</dbReference>
<evidence type="ECO:0000313" key="2">
    <source>
        <dbReference type="Proteomes" id="UP001501759"/>
    </source>
</evidence>
<protein>
    <submittedName>
        <fullName evidence="1">Uncharacterized protein</fullName>
    </submittedName>
</protein>
<comment type="caution">
    <text evidence="1">The sequence shown here is derived from an EMBL/GenBank/DDBJ whole genome shotgun (WGS) entry which is preliminary data.</text>
</comment>
<accession>A0ABP9INS3</accession>
<reference evidence="2" key="1">
    <citation type="journal article" date="2019" name="Int. J. Syst. Evol. Microbiol.">
        <title>The Global Catalogue of Microorganisms (GCM) 10K type strain sequencing project: providing services to taxonomists for standard genome sequencing and annotation.</title>
        <authorList>
            <consortium name="The Broad Institute Genomics Platform"/>
            <consortium name="The Broad Institute Genome Sequencing Center for Infectious Disease"/>
            <person name="Wu L."/>
            <person name="Ma J."/>
        </authorList>
    </citation>
    <scope>NUCLEOTIDE SEQUENCE [LARGE SCALE GENOMIC DNA]</scope>
    <source>
        <strain evidence="2">JCM 18409</strain>
    </source>
</reference>
<gene>
    <name evidence="1" type="ORF">GCM10023335_20620</name>
</gene>
<name>A0ABP9INS3_9ACTN</name>
<evidence type="ECO:0000313" key="1">
    <source>
        <dbReference type="EMBL" id="GAA5004436.1"/>
    </source>
</evidence>
<keyword evidence="2" id="KW-1185">Reference proteome</keyword>
<dbReference type="EMBL" id="BAABKB010000004">
    <property type="protein sequence ID" value="GAA5004436.1"/>
    <property type="molecule type" value="Genomic_DNA"/>
</dbReference>
<sequence length="74" mass="8106">MLMVERSVIVRPPADPRGREVVVDGESMGIAYGLRDLATFLRSAGWAGLDEIDVADSPFIEWHGGGPEVWAQRP</sequence>
<organism evidence="1 2">
    <name type="scientific">Streptomyces siamensis</name>
    <dbReference type="NCBI Taxonomy" id="1274986"/>
    <lineage>
        <taxon>Bacteria</taxon>
        <taxon>Bacillati</taxon>
        <taxon>Actinomycetota</taxon>
        <taxon>Actinomycetes</taxon>
        <taxon>Kitasatosporales</taxon>
        <taxon>Streptomycetaceae</taxon>
        <taxon>Streptomyces</taxon>
    </lineage>
</organism>